<dbReference type="InterPro" id="IPR001387">
    <property type="entry name" value="Cro/C1-type_HTH"/>
</dbReference>
<dbReference type="Pfam" id="PF01381">
    <property type="entry name" value="HTH_3"/>
    <property type="match status" value="1"/>
</dbReference>
<evidence type="ECO:0000313" key="3">
    <source>
        <dbReference type="EMBL" id="TCO75177.1"/>
    </source>
</evidence>
<evidence type="ECO:0000259" key="2">
    <source>
        <dbReference type="PROSITE" id="PS50943"/>
    </source>
</evidence>
<dbReference type="RefSeq" id="WP_132244553.1">
    <property type="nucleotide sequence ID" value="NZ_SLWV01000009.1"/>
</dbReference>
<organism evidence="3 4">
    <name type="scientific">Marinisporobacter balticus</name>
    <dbReference type="NCBI Taxonomy" id="2018667"/>
    <lineage>
        <taxon>Bacteria</taxon>
        <taxon>Bacillati</taxon>
        <taxon>Bacillota</taxon>
        <taxon>Clostridia</taxon>
        <taxon>Peptostreptococcales</taxon>
        <taxon>Thermotaleaceae</taxon>
        <taxon>Marinisporobacter</taxon>
    </lineage>
</organism>
<comment type="caution">
    <text evidence="3">The sequence shown here is derived from an EMBL/GenBank/DDBJ whole genome shotgun (WGS) entry which is preliminary data.</text>
</comment>
<keyword evidence="1" id="KW-0238">DNA-binding</keyword>
<accession>A0A4R2KR39</accession>
<dbReference type="GO" id="GO:0005829">
    <property type="term" value="C:cytosol"/>
    <property type="evidence" value="ECO:0007669"/>
    <property type="project" value="TreeGrafter"/>
</dbReference>
<dbReference type="Proteomes" id="UP000294919">
    <property type="component" value="Unassembled WGS sequence"/>
</dbReference>
<dbReference type="SUPFAM" id="SSF47413">
    <property type="entry name" value="lambda repressor-like DNA-binding domains"/>
    <property type="match status" value="1"/>
</dbReference>
<gene>
    <name evidence="3" type="ORF">EV214_1098</name>
</gene>
<evidence type="ECO:0000256" key="1">
    <source>
        <dbReference type="ARBA" id="ARBA00023125"/>
    </source>
</evidence>
<dbReference type="AlphaFoldDB" id="A0A4R2KR39"/>
<dbReference type="CDD" id="cd00093">
    <property type="entry name" value="HTH_XRE"/>
    <property type="match status" value="1"/>
</dbReference>
<dbReference type="InterPro" id="IPR050807">
    <property type="entry name" value="TransReg_Diox_bact_type"/>
</dbReference>
<keyword evidence="4" id="KW-1185">Reference proteome</keyword>
<dbReference type="GO" id="GO:0003677">
    <property type="term" value="F:DNA binding"/>
    <property type="evidence" value="ECO:0007669"/>
    <property type="project" value="UniProtKB-KW"/>
</dbReference>
<dbReference type="Gene3D" id="1.10.260.40">
    <property type="entry name" value="lambda repressor-like DNA-binding domains"/>
    <property type="match status" value="1"/>
</dbReference>
<dbReference type="EMBL" id="SLWV01000009">
    <property type="protein sequence ID" value="TCO75177.1"/>
    <property type="molecule type" value="Genomic_DNA"/>
</dbReference>
<dbReference type="InterPro" id="IPR010982">
    <property type="entry name" value="Lambda_DNA-bd_dom_sf"/>
</dbReference>
<dbReference type="SMART" id="SM00530">
    <property type="entry name" value="HTH_XRE"/>
    <property type="match status" value="1"/>
</dbReference>
<sequence length="69" mass="7967">MINGFKIRELRLKKGYTSRDLANLSNLSKSYVEELERGDKNNPSFTTVEKLADALNVFIDDLRYPIECI</sequence>
<dbReference type="OrthoDB" id="1912177at2"/>
<feature type="domain" description="HTH cro/C1-type" evidence="2">
    <location>
        <begin position="7"/>
        <end position="62"/>
    </location>
</feature>
<name>A0A4R2KR39_9FIRM</name>
<proteinExistence type="predicted"/>
<protein>
    <submittedName>
        <fullName evidence="3">Helix-turn-helix protein</fullName>
    </submittedName>
</protein>
<dbReference type="PANTHER" id="PTHR46797">
    <property type="entry name" value="HTH-TYPE TRANSCRIPTIONAL REGULATOR"/>
    <property type="match status" value="1"/>
</dbReference>
<evidence type="ECO:0000313" key="4">
    <source>
        <dbReference type="Proteomes" id="UP000294919"/>
    </source>
</evidence>
<dbReference type="PANTHER" id="PTHR46797:SF1">
    <property type="entry name" value="METHYLPHOSPHONATE SYNTHASE"/>
    <property type="match status" value="1"/>
</dbReference>
<reference evidence="3 4" key="1">
    <citation type="submission" date="2019-03" db="EMBL/GenBank/DDBJ databases">
        <title>Genomic Encyclopedia of Type Strains, Phase IV (KMG-IV): sequencing the most valuable type-strain genomes for metagenomic binning, comparative biology and taxonomic classification.</title>
        <authorList>
            <person name="Goeker M."/>
        </authorList>
    </citation>
    <scope>NUCLEOTIDE SEQUENCE [LARGE SCALE GENOMIC DNA]</scope>
    <source>
        <strain evidence="3 4">DSM 102940</strain>
    </source>
</reference>
<dbReference type="GO" id="GO:0003700">
    <property type="term" value="F:DNA-binding transcription factor activity"/>
    <property type="evidence" value="ECO:0007669"/>
    <property type="project" value="TreeGrafter"/>
</dbReference>
<dbReference type="PROSITE" id="PS50943">
    <property type="entry name" value="HTH_CROC1"/>
    <property type="match status" value="1"/>
</dbReference>